<dbReference type="Proteomes" id="UP000784294">
    <property type="component" value="Unassembled WGS sequence"/>
</dbReference>
<comment type="caution">
    <text evidence="1">The sequence shown here is derived from an EMBL/GenBank/DDBJ whole genome shotgun (WGS) entry which is preliminary data.</text>
</comment>
<sequence length="220" mass="24262">MRPDLPEQRMLSPPFQTTSGFNIGWATQIPVNQSARLGQVSERPALTSSFSIGRYNENRNNTLTISSSLRKLLPDPRCIHGCYHSPYCLPSSKHSGFMQICGKPGYSNSAGPASFIKDRFLPSTNERARCTHRCWHSASCLRLASRGSNEGPLHFRRATALNQISNSALTLNNLEDCKNMPLIRLNDEAGDKAVAYAFISNSLLDASPSISLPDLSKLDH</sequence>
<protein>
    <submittedName>
        <fullName evidence="1">Uncharacterized protein</fullName>
    </submittedName>
</protein>
<reference evidence="1" key="1">
    <citation type="submission" date="2018-11" db="EMBL/GenBank/DDBJ databases">
        <authorList>
            <consortium name="Pathogen Informatics"/>
        </authorList>
    </citation>
    <scope>NUCLEOTIDE SEQUENCE</scope>
</reference>
<accession>A0A3S5BS93</accession>
<gene>
    <name evidence="1" type="ORF">PXEA_LOCUS9431</name>
</gene>
<evidence type="ECO:0000313" key="2">
    <source>
        <dbReference type="Proteomes" id="UP000784294"/>
    </source>
</evidence>
<name>A0A3S5BS93_9PLAT</name>
<organism evidence="1 2">
    <name type="scientific">Protopolystoma xenopodis</name>
    <dbReference type="NCBI Taxonomy" id="117903"/>
    <lineage>
        <taxon>Eukaryota</taxon>
        <taxon>Metazoa</taxon>
        <taxon>Spiralia</taxon>
        <taxon>Lophotrochozoa</taxon>
        <taxon>Platyhelminthes</taxon>
        <taxon>Monogenea</taxon>
        <taxon>Polyopisthocotylea</taxon>
        <taxon>Polystomatidea</taxon>
        <taxon>Polystomatidae</taxon>
        <taxon>Protopolystoma</taxon>
    </lineage>
</organism>
<dbReference type="AlphaFoldDB" id="A0A3S5BS93"/>
<proteinExistence type="predicted"/>
<dbReference type="EMBL" id="CAAALY010026702">
    <property type="protein sequence ID" value="VEL15991.1"/>
    <property type="molecule type" value="Genomic_DNA"/>
</dbReference>
<keyword evidence="2" id="KW-1185">Reference proteome</keyword>
<evidence type="ECO:0000313" key="1">
    <source>
        <dbReference type="EMBL" id="VEL15991.1"/>
    </source>
</evidence>